<dbReference type="Proteomes" id="UP001213664">
    <property type="component" value="Chromosome"/>
</dbReference>
<evidence type="ECO:0000313" key="1">
    <source>
        <dbReference type="EMBL" id="WEK38646.1"/>
    </source>
</evidence>
<gene>
    <name evidence="1" type="ORF">P0Y50_08780</name>
</gene>
<reference evidence="1" key="1">
    <citation type="submission" date="2023-03" db="EMBL/GenBank/DDBJ databases">
        <title>Andean soil-derived lignocellulolytic bacterial consortium as a source of novel taxa and putative plastic-active enzymes.</title>
        <authorList>
            <person name="Diaz-Garcia L."/>
            <person name="Chuvochina M."/>
            <person name="Feuerriegel G."/>
            <person name="Bunk B."/>
            <person name="Sproer C."/>
            <person name="Streit W.R."/>
            <person name="Rodriguez L.M."/>
            <person name="Overmann J."/>
            <person name="Jimenez D.J."/>
        </authorList>
    </citation>
    <scope>NUCLEOTIDE SEQUENCE</scope>
    <source>
        <strain evidence="1">MAG 833</strain>
    </source>
</reference>
<name>A0AAJ6BKM9_9CAUL</name>
<accession>A0AAJ6BKM9</accession>
<evidence type="ECO:0000313" key="2">
    <source>
        <dbReference type="Proteomes" id="UP001213664"/>
    </source>
</evidence>
<proteinExistence type="predicted"/>
<protein>
    <submittedName>
        <fullName evidence="1">Uncharacterized protein</fullName>
    </submittedName>
</protein>
<dbReference type="AlphaFoldDB" id="A0AAJ6BKM9"/>
<dbReference type="EMBL" id="CP119326">
    <property type="protein sequence ID" value="WEK38646.1"/>
    <property type="molecule type" value="Genomic_DNA"/>
</dbReference>
<organism evidence="1 2">
    <name type="scientific">Candidatus Brevundimonas colombiensis</name>
    <dbReference type="NCBI Taxonomy" id="3121376"/>
    <lineage>
        <taxon>Bacteria</taxon>
        <taxon>Pseudomonadati</taxon>
        <taxon>Pseudomonadota</taxon>
        <taxon>Alphaproteobacteria</taxon>
        <taxon>Caulobacterales</taxon>
        <taxon>Caulobacteraceae</taxon>
        <taxon>Brevundimonas</taxon>
    </lineage>
</organism>
<sequence>MMPPRTLEPWQRAVIGFLKTPMRLRRERRSESQSALIELAAEWGSASEKERRLFLETLSKSDLPKGWTVEKGQ</sequence>